<feature type="transmembrane region" description="Helical" evidence="2">
    <location>
        <begin position="94"/>
        <end position="118"/>
    </location>
</feature>
<organism evidence="3 4">
    <name type="scientific">Streptococcus macacae NCTC 11558</name>
    <dbReference type="NCBI Taxonomy" id="764298"/>
    <lineage>
        <taxon>Bacteria</taxon>
        <taxon>Bacillati</taxon>
        <taxon>Bacillota</taxon>
        <taxon>Bacilli</taxon>
        <taxon>Lactobacillales</taxon>
        <taxon>Streptococcaceae</taxon>
        <taxon>Streptococcus</taxon>
    </lineage>
</organism>
<evidence type="ECO:0000256" key="2">
    <source>
        <dbReference type="SAM" id="Phobius"/>
    </source>
</evidence>
<evidence type="ECO:0008006" key="5">
    <source>
        <dbReference type="Google" id="ProtNLM"/>
    </source>
</evidence>
<keyword evidence="2" id="KW-0812">Transmembrane</keyword>
<keyword evidence="4" id="KW-1185">Reference proteome</keyword>
<dbReference type="GO" id="GO:0016020">
    <property type="term" value="C:membrane"/>
    <property type="evidence" value="ECO:0007669"/>
    <property type="project" value="InterPro"/>
</dbReference>
<proteinExistence type="predicted"/>
<keyword evidence="2" id="KW-1133">Transmembrane helix</keyword>
<evidence type="ECO:0000256" key="1">
    <source>
        <dbReference type="SAM" id="MobiDB-lite"/>
    </source>
</evidence>
<gene>
    <name evidence="3" type="ORF">STRMA_1095</name>
</gene>
<reference evidence="3 4" key="1">
    <citation type="journal article" date="2014" name="Int. J. Syst. Evol. Microbiol.">
        <title>Phylogenomics and the dynamic genome evolution of the genus Streptococcus.</title>
        <authorList>
            <consortium name="The Broad Institute Genome Sequencing Platform"/>
            <person name="Richards V.P."/>
            <person name="Palmer S.R."/>
            <person name="Pavinski Bitar P.D."/>
            <person name="Qin X."/>
            <person name="Weinstock G.M."/>
            <person name="Highlander S.K."/>
            <person name="Town C.D."/>
            <person name="Burne R.A."/>
            <person name="Stanhope M.J."/>
        </authorList>
    </citation>
    <scope>NUCLEOTIDE SEQUENCE [LARGE SCALE GENOMIC DNA]</scope>
    <source>
        <strain evidence="3 4">NCTC 11558</strain>
    </source>
</reference>
<dbReference type="OrthoDB" id="2285053at2"/>
<feature type="region of interest" description="Disordered" evidence="1">
    <location>
        <begin position="181"/>
        <end position="220"/>
    </location>
</feature>
<feature type="transmembrane region" description="Helical" evidence="2">
    <location>
        <begin position="156"/>
        <end position="173"/>
    </location>
</feature>
<dbReference type="RefSeq" id="WP_003080124.1">
    <property type="nucleotide sequence ID" value="NZ_AEUW02000001.1"/>
</dbReference>
<accession>G5JUV5</accession>
<sequence length="220" mass="24724">MFSAFKKFWINYVNFTGRTNRSDFWFANLANGLILLPFVYTAWSIYLSNFLKYWPLAMSSSISNSFSDKFGNSSDYYSNGLNTITNQKDAFSSIFSIDVIILFVLILLFGLAIFLPSIAMQVRRLRDAGFHWSLIFIPVGASICSFLILIPFLRAIIMLLVMFAGIFYTLLLCQPTKPYQAPVQPVTPQQPQAPMQPAASQPQAAEPSQSAADQQNPSNQ</sequence>
<name>G5JUV5_9STRE</name>
<dbReference type="InterPro" id="IPR008523">
    <property type="entry name" value="DUF805"/>
</dbReference>
<dbReference type="eggNOG" id="COG3152">
    <property type="taxonomic scope" value="Bacteria"/>
</dbReference>
<dbReference type="AlphaFoldDB" id="G5JUV5"/>
<evidence type="ECO:0000313" key="4">
    <source>
        <dbReference type="Proteomes" id="UP000003573"/>
    </source>
</evidence>
<comment type="caution">
    <text evidence="3">The sequence shown here is derived from an EMBL/GenBank/DDBJ whole genome shotgun (WGS) entry which is preliminary data.</text>
</comment>
<keyword evidence="2" id="KW-0472">Membrane</keyword>
<dbReference type="Proteomes" id="UP000003573">
    <property type="component" value="Unassembled WGS sequence"/>
</dbReference>
<feature type="transmembrane region" description="Helical" evidence="2">
    <location>
        <begin position="24"/>
        <end position="46"/>
    </location>
</feature>
<dbReference type="Pfam" id="PF05656">
    <property type="entry name" value="DUF805"/>
    <property type="match status" value="1"/>
</dbReference>
<feature type="transmembrane region" description="Helical" evidence="2">
    <location>
        <begin position="130"/>
        <end position="150"/>
    </location>
</feature>
<dbReference type="EMBL" id="AEUW02000001">
    <property type="protein sequence ID" value="EHJ52279.1"/>
    <property type="molecule type" value="Genomic_DNA"/>
</dbReference>
<dbReference type="STRING" id="764298.STRMA_1095"/>
<evidence type="ECO:0000313" key="3">
    <source>
        <dbReference type="EMBL" id="EHJ52279.1"/>
    </source>
</evidence>
<protein>
    <recommendedName>
        <fullName evidence="5">PF05656 family protein</fullName>
    </recommendedName>
</protein>